<name>A0ABR1J698_9AGAR</name>
<feature type="chain" id="PRO_5046264350" description="Beta-lactamase-related domain-containing protein" evidence="2">
    <location>
        <begin position="20"/>
        <end position="609"/>
    </location>
</feature>
<keyword evidence="5" id="KW-1185">Reference proteome</keyword>
<dbReference type="EMBL" id="JBANRG010000035">
    <property type="protein sequence ID" value="KAK7449641.1"/>
    <property type="molecule type" value="Genomic_DNA"/>
</dbReference>
<dbReference type="PANTHER" id="PTHR46825">
    <property type="entry name" value="D-ALANYL-D-ALANINE-CARBOXYPEPTIDASE/ENDOPEPTIDASE AMPH"/>
    <property type="match status" value="1"/>
</dbReference>
<protein>
    <recommendedName>
        <fullName evidence="3">Beta-lactamase-related domain-containing protein</fullName>
    </recommendedName>
</protein>
<gene>
    <name evidence="4" type="ORF">VKT23_013116</name>
</gene>
<reference evidence="4 5" key="1">
    <citation type="submission" date="2024-01" db="EMBL/GenBank/DDBJ databases">
        <title>A draft genome for the cacao thread blight pathogen Marasmiellus scandens.</title>
        <authorList>
            <person name="Baruah I.K."/>
            <person name="Leung J."/>
            <person name="Bukari Y."/>
            <person name="Amoako-Attah I."/>
            <person name="Meinhardt L.W."/>
            <person name="Bailey B.A."/>
            <person name="Cohen S.P."/>
        </authorList>
    </citation>
    <scope>NUCLEOTIDE SEQUENCE [LARGE SCALE GENOMIC DNA]</scope>
    <source>
        <strain evidence="4 5">GH-19</strain>
    </source>
</reference>
<feature type="domain" description="Beta-lactamase-related" evidence="3">
    <location>
        <begin position="49"/>
        <end position="394"/>
    </location>
</feature>
<evidence type="ECO:0000256" key="1">
    <source>
        <dbReference type="ARBA" id="ARBA00038215"/>
    </source>
</evidence>
<evidence type="ECO:0000313" key="5">
    <source>
        <dbReference type="Proteomes" id="UP001498398"/>
    </source>
</evidence>
<feature type="signal peptide" evidence="2">
    <location>
        <begin position="1"/>
        <end position="19"/>
    </location>
</feature>
<accession>A0ABR1J698</accession>
<comment type="caution">
    <text evidence="4">The sequence shown here is derived from an EMBL/GenBank/DDBJ whole genome shotgun (WGS) entry which is preliminary data.</text>
</comment>
<evidence type="ECO:0000313" key="4">
    <source>
        <dbReference type="EMBL" id="KAK7449641.1"/>
    </source>
</evidence>
<evidence type="ECO:0000259" key="3">
    <source>
        <dbReference type="Pfam" id="PF00144"/>
    </source>
</evidence>
<keyword evidence="2" id="KW-0732">Signal</keyword>
<sequence>MFSSLALLLLTSNFSVVRSQLLQRSPPSLLDTSPKVVQNILTPDFDRFVEQTLDDWNSAGGLGVAVVQMNEDGSWNVETRGYGTAKGDGSKVTEDTYFSIGSNSKLFDVLAVGMLVSNESMSPQISWNTKIASLIPEWGLEDPIADSQSTILDLMGHLTGLPGYDLMYEANGSLPDLISRTKYLRPSVEFRELFQYNNIMYAVLSHLPEVLVPGVPSYARYVKDNIFVPLGLNQTTFSTEIAASSGKLAQGFARDKVNQTENLFGKGTTRVLPHWNSADEDGSIISGPGGIMMSARDAATWLQTLLLSGKSPVTGETVIPSDVLQTVSTGISVALSNPTWPEMSPVVYGGGLASYSYRGHAIIEHNGGVPGFLTQVSRFPFDNVGVAVFSNDNSYGSQITDVVKWRIVDEIFADSPIDWNTRSKLAVSTLYNQTISASIPRPAEPTNPSAPLISMTGIYNNSAYGTFEFCLVPQSNETDDAVSSSCRELLDELPVQLPDVIDASIPTFVARWNKLWITHMKLEHFDENLFNATGLASTPILNTPIEVPSDNQTHWTQVWNPTGSAEFLIQSDMVVGVAINGLWDAGADVPSPSGNTVEERAEIWFTKQS</sequence>
<dbReference type="Pfam" id="PF00144">
    <property type="entry name" value="Beta-lactamase"/>
    <property type="match status" value="1"/>
</dbReference>
<dbReference type="Gene3D" id="3.40.710.10">
    <property type="entry name" value="DD-peptidase/beta-lactamase superfamily"/>
    <property type="match status" value="1"/>
</dbReference>
<dbReference type="InterPro" id="IPR012338">
    <property type="entry name" value="Beta-lactam/transpept-like"/>
</dbReference>
<dbReference type="PANTHER" id="PTHR46825:SF15">
    <property type="entry name" value="BETA-LACTAMASE-RELATED DOMAIN-CONTAINING PROTEIN"/>
    <property type="match status" value="1"/>
</dbReference>
<proteinExistence type="inferred from homology"/>
<organism evidence="4 5">
    <name type="scientific">Marasmiellus scandens</name>
    <dbReference type="NCBI Taxonomy" id="2682957"/>
    <lineage>
        <taxon>Eukaryota</taxon>
        <taxon>Fungi</taxon>
        <taxon>Dikarya</taxon>
        <taxon>Basidiomycota</taxon>
        <taxon>Agaricomycotina</taxon>
        <taxon>Agaricomycetes</taxon>
        <taxon>Agaricomycetidae</taxon>
        <taxon>Agaricales</taxon>
        <taxon>Marasmiineae</taxon>
        <taxon>Omphalotaceae</taxon>
        <taxon>Marasmiellus</taxon>
    </lineage>
</organism>
<dbReference type="InterPro" id="IPR001466">
    <property type="entry name" value="Beta-lactam-related"/>
</dbReference>
<dbReference type="Proteomes" id="UP001498398">
    <property type="component" value="Unassembled WGS sequence"/>
</dbReference>
<comment type="similarity">
    <text evidence="1">Belongs to the peptidase S12 family.</text>
</comment>
<dbReference type="SUPFAM" id="SSF56601">
    <property type="entry name" value="beta-lactamase/transpeptidase-like"/>
    <property type="match status" value="1"/>
</dbReference>
<dbReference type="InterPro" id="IPR050491">
    <property type="entry name" value="AmpC-like"/>
</dbReference>
<evidence type="ECO:0000256" key="2">
    <source>
        <dbReference type="SAM" id="SignalP"/>
    </source>
</evidence>